<dbReference type="STRING" id="1112204.GPOL_c35540"/>
<evidence type="ECO:0000313" key="2">
    <source>
        <dbReference type="Proteomes" id="UP000009154"/>
    </source>
</evidence>
<sequence length="309" mass="33463">MASKRDIRKYLLEPVVGSRFQPTGFPDLGAATYDGPGGDTRLLVESVQSLANHLEGTTWDEAAQQPVSTVEAIPYVRVVDADGGFLTSSRLEAHRLASAYVLDAKDGGVEFRKTLVERFGLVKNKPLDLRKVYSEIYALDPLSLLHGVFFAQGSWPWQPKISRAVSAFIEAEGVNSAVSGGVKKDSVNNNLDKDAGRTSDRGYGMVPHHRTEYTADKITLFVVIDEQQIHSYGLPESATELLLALADWEVATLLDGGLRLRTACDFEVIGVDGAGELPDIEASEKRLTEAITAADLGAVTELVWTGSKG</sequence>
<dbReference type="AlphaFoldDB" id="H6N103"/>
<dbReference type="KEGG" id="gpo:GPOL_c35540"/>
<dbReference type="GeneID" id="90160573"/>
<name>H6N103_GORPV</name>
<dbReference type="HOGENOM" id="CLU_061517_0_0_11"/>
<dbReference type="Pfam" id="PF09617">
    <property type="entry name" value="Cas_GSU0053"/>
    <property type="match status" value="1"/>
</dbReference>
<protein>
    <submittedName>
        <fullName evidence="1">CRISPR-associated protein, GSU0053 family</fullName>
    </submittedName>
</protein>
<keyword evidence="2" id="KW-1185">Reference proteome</keyword>
<dbReference type="InterPro" id="IPR013403">
    <property type="entry name" value="CRISPR-assoc_prot_Csb1/Cas7u"/>
</dbReference>
<proteinExistence type="predicted"/>
<dbReference type="NCBIfam" id="TIGR02570">
    <property type="entry name" value="cas7_GSU0053"/>
    <property type="match status" value="1"/>
</dbReference>
<dbReference type="Proteomes" id="UP000009154">
    <property type="component" value="Chromosome"/>
</dbReference>
<organism evidence="1 2">
    <name type="scientific">Gordonia polyisoprenivorans (strain DSM 44266 / VH2)</name>
    <dbReference type="NCBI Taxonomy" id="1112204"/>
    <lineage>
        <taxon>Bacteria</taxon>
        <taxon>Bacillati</taxon>
        <taxon>Actinomycetota</taxon>
        <taxon>Actinomycetes</taxon>
        <taxon>Mycobacteriales</taxon>
        <taxon>Gordoniaceae</taxon>
        <taxon>Gordonia</taxon>
    </lineage>
</organism>
<dbReference type="EMBL" id="CP003119">
    <property type="protein sequence ID" value="AFA74566.1"/>
    <property type="molecule type" value="Genomic_DNA"/>
</dbReference>
<evidence type="ECO:0000313" key="1">
    <source>
        <dbReference type="EMBL" id="AFA74566.1"/>
    </source>
</evidence>
<reference evidence="1 2" key="1">
    <citation type="journal article" date="2012" name="Appl. Environ. Microbiol.">
        <title>Involvement of two latex-clearing proteins during rubber degradation and insights into the subsequent degradation pathway revealed by the genome sequence of Gordonia polyisoprenivorans strain VH2.</title>
        <authorList>
            <person name="Hiessl S."/>
            <person name="Schuldes J."/>
            <person name="Thurmer A."/>
            <person name="Halbsguth T."/>
            <person name="Broker D."/>
            <person name="Angelov A."/>
            <person name="Liebl W."/>
            <person name="Daniel R."/>
            <person name="Steinbuchel A."/>
        </authorList>
    </citation>
    <scope>NUCLEOTIDE SEQUENCE [LARGE SCALE GENOMIC DNA]</scope>
    <source>
        <strain evidence="2">DSM 44266 / VH2</strain>
    </source>
</reference>
<gene>
    <name evidence="1" type="ordered locus">GPOL_c35540</name>
</gene>
<accession>H6N103</accession>
<dbReference type="RefSeq" id="WP_014360949.1">
    <property type="nucleotide sequence ID" value="NC_016906.1"/>
</dbReference>
<dbReference type="eggNOG" id="ENOG502Z8KS">
    <property type="taxonomic scope" value="Bacteria"/>
</dbReference>